<dbReference type="SUPFAM" id="SSF53756">
    <property type="entry name" value="UDP-Glycosyltransferase/glycogen phosphorylase"/>
    <property type="match status" value="1"/>
</dbReference>
<protein>
    <submittedName>
        <fullName evidence="3">Glycosyltransferase</fullName>
        <ecNumber evidence="3">2.4.-.-</ecNumber>
    </submittedName>
</protein>
<dbReference type="EC" id="2.4.-.-" evidence="3"/>
<organism evidence="3 4">
    <name type="scientific">Marinobacter azerbaijanicus</name>
    <dbReference type="NCBI Taxonomy" id="3050455"/>
    <lineage>
        <taxon>Bacteria</taxon>
        <taxon>Pseudomonadati</taxon>
        <taxon>Pseudomonadota</taxon>
        <taxon>Gammaproteobacteria</taxon>
        <taxon>Pseudomonadales</taxon>
        <taxon>Marinobacteraceae</taxon>
        <taxon>Marinobacter</taxon>
    </lineage>
</organism>
<evidence type="ECO:0000259" key="1">
    <source>
        <dbReference type="Pfam" id="PF00534"/>
    </source>
</evidence>
<evidence type="ECO:0000313" key="4">
    <source>
        <dbReference type="Proteomes" id="UP001227964"/>
    </source>
</evidence>
<dbReference type="Gene3D" id="3.40.50.2000">
    <property type="entry name" value="Glycogen Phosphorylase B"/>
    <property type="match status" value="2"/>
</dbReference>
<keyword evidence="3" id="KW-0808">Transferase</keyword>
<dbReference type="RefSeq" id="WP_285388023.1">
    <property type="nucleotide sequence ID" value="NZ_JASSVS010000001.1"/>
</dbReference>
<keyword evidence="4" id="KW-1185">Reference proteome</keyword>
<dbReference type="Proteomes" id="UP001227964">
    <property type="component" value="Unassembled WGS sequence"/>
</dbReference>
<dbReference type="Pfam" id="PF00534">
    <property type="entry name" value="Glycos_transf_1"/>
    <property type="match status" value="1"/>
</dbReference>
<dbReference type="PANTHER" id="PTHR12526">
    <property type="entry name" value="GLYCOSYLTRANSFERASE"/>
    <property type="match status" value="1"/>
</dbReference>
<dbReference type="GO" id="GO:0016757">
    <property type="term" value="F:glycosyltransferase activity"/>
    <property type="evidence" value="ECO:0007669"/>
    <property type="project" value="UniProtKB-KW"/>
</dbReference>
<comment type="caution">
    <text evidence="3">The sequence shown here is derived from an EMBL/GenBank/DDBJ whole genome shotgun (WGS) entry which is preliminary data.</text>
</comment>
<evidence type="ECO:0000313" key="3">
    <source>
        <dbReference type="EMBL" id="MDL0429710.1"/>
    </source>
</evidence>
<sequence>MQVQGRDEGTEPVLYVIDHFRNPHAGTEGQLFQLVKGLDRSRFSPYLLVFSDSDYLREQGFPCDYEVLGHSRLSSPSTWLALWKFARHFKARGGRLAHVFFNDPSVICPPVFRSQGIKTIISRRDMGYWYTPAWRTALSFTGRFVSAVITNSQAVSAVTAKNEFLALKRIHVVYNGFEAGSATVEMPTDLFELRAQNPEAVFAGLAANIRPIKRIQDAIEALGGKHNLPDHLHLLIIGDGDTTELKKQAVRLKVDERVHFLGGRSDVKACLKALDIGLLCSESEGFSNSIIEYMQAGLPIVCSDVGGNPEAVVHGETGYLYPCGDVASLAAYLAKLAGCEELRRAIGDKAGEVARQRFGMERMISQHERIYHRVVGVEG</sequence>
<reference evidence="3 4" key="1">
    <citation type="submission" date="2023-06" db="EMBL/GenBank/DDBJ databases">
        <title>Marinobacter azerbaijanicus a moderately halophilic, isolated from Urmia Lake in Azerbaijan region of Iran.</title>
        <authorList>
            <person name="Sanchez-Porro C."/>
            <person name="Aghdam E.M."/>
            <person name="Saheb S.M."/>
            <person name="Tarhriz V."/>
            <person name="Kazemi E."/>
            <person name="Ammozegar M.A."/>
            <person name="Ventosa A."/>
            <person name="Hejazi M.S."/>
        </authorList>
    </citation>
    <scope>NUCLEOTIDE SEQUENCE [LARGE SCALE GENOMIC DNA]</scope>
    <source>
        <strain evidence="3 4">TBZ242</strain>
    </source>
</reference>
<feature type="domain" description="Glycosyltransferase subfamily 4-like N-terminal" evidence="2">
    <location>
        <begin position="26"/>
        <end position="177"/>
    </location>
</feature>
<dbReference type="PANTHER" id="PTHR12526:SF630">
    <property type="entry name" value="GLYCOSYLTRANSFERASE"/>
    <property type="match status" value="1"/>
</dbReference>
<proteinExistence type="predicted"/>
<evidence type="ECO:0000259" key="2">
    <source>
        <dbReference type="Pfam" id="PF13439"/>
    </source>
</evidence>
<accession>A0ABT7I6R5</accession>
<gene>
    <name evidence="3" type="ORF">QPM17_01105</name>
</gene>
<dbReference type="InterPro" id="IPR028098">
    <property type="entry name" value="Glyco_trans_4-like_N"/>
</dbReference>
<keyword evidence="3" id="KW-0328">Glycosyltransferase</keyword>
<dbReference type="EMBL" id="JASSVS010000001">
    <property type="protein sequence ID" value="MDL0429710.1"/>
    <property type="molecule type" value="Genomic_DNA"/>
</dbReference>
<feature type="domain" description="Glycosyl transferase family 1" evidence="1">
    <location>
        <begin position="205"/>
        <end position="350"/>
    </location>
</feature>
<dbReference type="Pfam" id="PF13439">
    <property type="entry name" value="Glyco_transf_4"/>
    <property type="match status" value="1"/>
</dbReference>
<dbReference type="InterPro" id="IPR001296">
    <property type="entry name" value="Glyco_trans_1"/>
</dbReference>
<name>A0ABT7I6R5_9GAMM</name>